<dbReference type="STRING" id="1451189.CFAL_07175"/>
<feature type="transmembrane region" description="Helical" evidence="2">
    <location>
        <begin position="83"/>
        <end position="104"/>
    </location>
</feature>
<dbReference type="Proteomes" id="UP000285278">
    <property type="component" value="Unassembled WGS sequence"/>
</dbReference>
<dbReference type="EMBL" id="QXJK01000005">
    <property type="protein sequence ID" value="RIX34828.1"/>
    <property type="molecule type" value="Genomic_DNA"/>
</dbReference>
<organism evidence="3 4">
    <name type="scientific">Corynebacterium falsenii</name>
    <dbReference type="NCBI Taxonomy" id="108486"/>
    <lineage>
        <taxon>Bacteria</taxon>
        <taxon>Bacillati</taxon>
        <taxon>Actinomycetota</taxon>
        <taxon>Actinomycetes</taxon>
        <taxon>Mycobacteriales</taxon>
        <taxon>Corynebacteriaceae</taxon>
        <taxon>Corynebacterium</taxon>
    </lineage>
</organism>
<proteinExistence type="predicted"/>
<evidence type="ECO:0000256" key="2">
    <source>
        <dbReference type="SAM" id="Phobius"/>
    </source>
</evidence>
<keyword evidence="2" id="KW-0812">Transmembrane</keyword>
<sequence length="181" mass="20276">MDTMPRRRTRRSAHGPTRRSAHGPTLSFLRHPLRRLRARERELAAHPHRTRTRAIAALALAAIALLGWMVVLSDTLHGSAQFAWLSLDSLELLLLSGSAITLAFHNNIARYLLIALGVVVLGDAVTDLLTSWLFGTRRDSVFNALSLWPIEIPTALACLVAGIRHDAFFGRRRRASRRHLR</sequence>
<name>A0A418Q6Z5_9CORY</name>
<dbReference type="AlphaFoldDB" id="A0A418Q6Z5"/>
<feature type="compositionally biased region" description="Basic residues" evidence="1">
    <location>
        <begin position="1"/>
        <end position="21"/>
    </location>
</feature>
<evidence type="ECO:0000313" key="3">
    <source>
        <dbReference type="EMBL" id="RIX34828.1"/>
    </source>
</evidence>
<evidence type="ECO:0000313" key="4">
    <source>
        <dbReference type="Proteomes" id="UP000285278"/>
    </source>
</evidence>
<evidence type="ECO:0000256" key="1">
    <source>
        <dbReference type="SAM" id="MobiDB-lite"/>
    </source>
</evidence>
<feature type="transmembrane region" description="Helical" evidence="2">
    <location>
        <begin position="54"/>
        <end position="71"/>
    </location>
</feature>
<gene>
    <name evidence="3" type="ORF">D3M95_05825</name>
</gene>
<keyword evidence="2" id="KW-1133">Transmembrane helix</keyword>
<comment type="caution">
    <text evidence="3">The sequence shown here is derived from an EMBL/GenBank/DDBJ whole genome shotgun (WGS) entry which is preliminary data.</text>
</comment>
<protein>
    <submittedName>
        <fullName evidence="3">Uncharacterized protein</fullName>
    </submittedName>
</protein>
<keyword evidence="2" id="KW-0472">Membrane</keyword>
<feature type="transmembrane region" description="Helical" evidence="2">
    <location>
        <begin position="111"/>
        <end position="135"/>
    </location>
</feature>
<reference evidence="3 4" key="1">
    <citation type="submission" date="2018-09" db="EMBL/GenBank/DDBJ databases">
        <title>Optimization and identification of Corynebacterium falsenii FN1-14 from fish paste.</title>
        <authorList>
            <person name="Daroonpunt R."/>
            <person name="Tanasupawat S."/>
        </authorList>
    </citation>
    <scope>NUCLEOTIDE SEQUENCE [LARGE SCALE GENOMIC DNA]</scope>
    <source>
        <strain evidence="3 4">FN1-14</strain>
    </source>
</reference>
<feature type="region of interest" description="Disordered" evidence="1">
    <location>
        <begin position="1"/>
        <end position="24"/>
    </location>
</feature>
<keyword evidence="4" id="KW-1185">Reference proteome</keyword>
<accession>A0A418Q6Z5</accession>
<feature type="transmembrane region" description="Helical" evidence="2">
    <location>
        <begin position="141"/>
        <end position="163"/>
    </location>
</feature>